<dbReference type="AlphaFoldDB" id="A0A2S4S245"/>
<proteinExistence type="predicted"/>
<gene>
    <name evidence="1" type="ORF">C3430_02320</name>
</gene>
<evidence type="ECO:0000313" key="2">
    <source>
        <dbReference type="Proteomes" id="UP000237003"/>
    </source>
</evidence>
<name>A0A2S4S245_CITAM</name>
<dbReference type="RefSeq" id="WP_103774869.1">
    <property type="nucleotide sequence ID" value="NZ_PQLX01000001.1"/>
</dbReference>
<organism evidence="1 2">
    <name type="scientific">Citrobacter amalonaticus</name>
    <dbReference type="NCBI Taxonomy" id="35703"/>
    <lineage>
        <taxon>Bacteria</taxon>
        <taxon>Pseudomonadati</taxon>
        <taxon>Pseudomonadota</taxon>
        <taxon>Gammaproteobacteria</taxon>
        <taxon>Enterobacterales</taxon>
        <taxon>Enterobacteriaceae</taxon>
        <taxon>Citrobacter</taxon>
    </lineage>
</organism>
<dbReference type="EMBL" id="PQLX01000001">
    <property type="protein sequence ID" value="POU67944.1"/>
    <property type="molecule type" value="Genomic_DNA"/>
</dbReference>
<reference evidence="1 2" key="1">
    <citation type="submission" date="2018-01" db="EMBL/GenBank/DDBJ databases">
        <title>Complete genome sequences of 14 Citrobacter spp. isolated from plant in Canada.</title>
        <authorList>
            <person name="Bhandare S.G."/>
            <person name="Colavecchio A."/>
            <person name="Jeukens J."/>
            <person name="Emond-Rheault J.-G."/>
            <person name="Freschi L."/>
            <person name="Hamel J."/>
            <person name="Kukavica-Ibrulj I."/>
            <person name="Levesque R."/>
            <person name="Goodridge L."/>
        </authorList>
    </citation>
    <scope>NUCLEOTIDE SEQUENCE [LARGE SCALE GENOMIC DNA]</scope>
    <source>
        <strain evidence="1 2">S1285</strain>
    </source>
</reference>
<accession>A0A2S4S245</accession>
<dbReference type="NCBIfam" id="TIGR03696">
    <property type="entry name" value="Rhs_assc_core"/>
    <property type="match status" value="1"/>
</dbReference>
<evidence type="ECO:0008006" key="3">
    <source>
        <dbReference type="Google" id="ProtNLM"/>
    </source>
</evidence>
<evidence type="ECO:0000313" key="1">
    <source>
        <dbReference type="EMBL" id="POU67944.1"/>
    </source>
</evidence>
<protein>
    <recommendedName>
        <fullName evidence="3">RHS repeat-associated core domain-containing protein</fullName>
    </recommendedName>
</protein>
<comment type="caution">
    <text evidence="1">The sequence shown here is derived from an EMBL/GenBank/DDBJ whole genome shotgun (WGS) entry which is preliminary data.</text>
</comment>
<dbReference type="Gene3D" id="2.180.10.10">
    <property type="entry name" value="RHS repeat-associated core"/>
    <property type="match status" value="1"/>
</dbReference>
<dbReference type="OrthoDB" id="6043530at2"/>
<dbReference type="SUPFAM" id="SSF56399">
    <property type="entry name" value="ADP-ribosylation"/>
    <property type="match status" value="1"/>
</dbReference>
<dbReference type="Proteomes" id="UP000237003">
    <property type="component" value="Unassembled WGS sequence"/>
</dbReference>
<dbReference type="InterPro" id="IPR022385">
    <property type="entry name" value="Rhs_assc_core"/>
</dbReference>
<sequence>MTLQLTGNYSLGSPLLSLSGGVSTRFSWSPFGETAQRDGDATALPGFNGVRADPLTGVSHLGNGYRAYSPALHRFTCPDSESPFGVGGINPYAYCEGDPINNTDPSGHGLITLMLRIITRVAVRLSWMLETTAGTVVSTSLKIETGLALASLATTGIAAGVAKAQGHTKVAQSLGWSVLGQVGGFVVGATLGHLFQKTSGLIKKVVRPASTISDPENFRLRQKLFCFENIPGLDPDIELTRFTKLANDFNGEGSSLLDLHGTLTADGKSAQLFEHPVFKEKKGATGIDDILDILETLAIDLAENRGQLDIVTCEAGGFTQDIPTLGDELSAGFDRTVITYGTRGKNASVGVIERAVLTFLHKGLNKNIFRVRMLNNELPQNKVNALKNKHHPDRSRDRLSRMIYNRV</sequence>